<name>A0A0D6Q8D8_KOMXY</name>
<comment type="caution">
    <text evidence="3">The sequence shown here is derived from an EMBL/GenBank/DDBJ whole genome shotgun (WGS) entry which is preliminary data.</text>
</comment>
<protein>
    <submittedName>
        <fullName evidence="3">UDP-N-acetylglucosamine 4-epimerase</fullName>
    </submittedName>
</protein>
<evidence type="ECO:0000256" key="1">
    <source>
        <dbReference type="ARBA" id="ARBA00023027"/>
    </source>
</evidence>
<organism evidence="3 4">
    <name type="scientific">Komagataeibacter xylinus NBRC 13693</name>
    <dbReference type="NCBI Taxonomy" id="1234668"/>
    <lineage>
        <taxon>Bacteria</taxon>
        <taxon>Pseudomonadati</taxon>
        <taxon>Pseudomonadota</taxon>
        <taxon>Alphaproteobacteria</taxon>
        <taxon>Acetobacterales</taxon>
        <taxon>Acetobacteraceae</taxon>
        <taxon>Komagataeibacter</taxon>
    </lineage>
</organism>
<dbReference type="EMBL" id="BANJ01000016">
    <property type="protein sequence ID" value="GAN99061.1"/>
    <property type="molecule type" value="Genomic_DNA"/>
</dbReference>
<evidence type="ECO:0000313" key="3">
    <source>
        <dbReference type="EMBL" id="GAN99061.1"/>
    </source>
</evidence>
<keyword evidence="1" id="KW-0520">NAD</keyword>
<evidence type="ECO:0000313" key="4">
    <source>
        <dbReference type="Proteomes" id="UP000032683"/>
    </source>
</evidence>
<dbReference type="Gene3D" id="3.40.50.720">
    <property type="entry name" value="NAD(P)-binding Rossmann-like Domain"/>
    <property type="match status" value="1"/>
</dbReference>
<sequence>MRILVTGTAGFIGFHLARRLLRDGHDVTGIDGMTSYYDVTLKQKRHAMLREFERFTCNEFMLEDAQAMENAFTRCNPELVVHLAAQAGVRYSIENPGTYISANLIGTYNVLEQARRCQPAHLMIASTSSVYGASKNVPFSESQRCDHPLSLYAATKKATEELAHSYSHIWKLPVTAFRFFTVYGPWGRPDMALFKFTANTLAGRPIDVYNNGNMERDFTYIDDLVEAICLLSRKPPRGPGESDPGASPVAPYRVINIGNSHPVSLMAFIEAIEKALGQPCIRNYMPMQPGDVPRTWADCSALQALTGFRPATPVQAGVDAFVEWYRQYYRAPQTTIAKQQ</sequence>
<proteinExistence type="predicted"/>
<dbReference type="InterPro" id="IPR036291">
    <property type="entry name" value="NAD(P)-bd_dom_sf"/>
</dbReference>
<dbReference type="RefSeq" id="WP_048855803.1">
    <property type="nucleotide sequence ID" value="NZ_BANJ01000016.1"/>
</dbReference>
<dbReference type="Proteomes" id="UP000032683">
    <property type="component" value="Unassembled WGS sequence"/>
</dbReference>
<accession>A0A0D6Q8D8</accession>
<reference evidence="3 4" key="1">
    <citation type="submission" date="2012-11" db="EMBL/GenBank/DDBJ databases">
        <title>Whole genome sequence of Gluconacetobacter xylinus NBRC 13693.</title>
        <authorList>
            <person name="Azuma Y."/>
            <person name="Higashiura N."/>
            <person name="Hirakawa H."/>
            <person name="Matsushita K."/>
        </authorList>
    </citation>
    <scope>NUCLEOTIDE SEQUENCE [LARGE SCALE GENOMIC DNA]</scope>
    <source>
        <strain evidence="3 4">NBRC 13693</strain>
    </source>
</reference>
<dbReference type="PRINTS" id="PR01713">
    <property type="entry name" value="NUCEPIMERASE"/>
</dbReference>
<dbReference type="InterPro" id="IPR001509">
    <property type="entry name" value="Epimerase_deHydtase"/>
</dbReference>
<dbReference type="Pfam" id="PF01370">
    <property type="entry name" value="Epimerase"/>
    <property type="match status" value="1"/>
</dbReference>
<dbReference type="AlphaFoldDB" id="A0A0D6Q8D8"/>
<dbReference type="PANTHER" id="PTHR43574">
    <property type="entry name" value="EPIMERASE-RELATED"/>
    <property type="match status" value="1"/>
</dbReference>
<feature type="domain" description="NAD-dependent epimerase/dehydratase" evidence="2">
    <location>
        <begin position="3"/>
        <end position="239"/>
    </location>
</feature>
<dbReference type="CDD" id="cd05253">
    <property type="entry name" value="UDP_GE_SDE_e"/>
    <property type="match status" value="1"/>
</dbReference>
<evidence type="ECO:0000259" key="2">
    <source>
        <dbReference type="Pfam" id="PF01370"/>
    </source>
</evidence>
<dbReference type="SUPFAM" id="SSF51735">
    <property type="entry name" value="NAD(P)-binding Rossmann-fold domains"/>
    <property type="match status" value="1"/>
</dbReference>
<gene>
    <name evidence="3" type="ORF">Gxy13693_016_004</name>
</gene>